<dbReference type="GO" id="GO:0003677">
    <property type="term" value="F:DNA binding"/>
    <property type="evidence" value="ECO:0007669"/>
    <property type="project" value="InterPro"/>
</dbReference>
<dbReference type="EMBL" id="FZPH01000025">
    <property type="protein sequence ID" value="SNT65722.1"/>
    <property type="molecule type" value="Genomic_DNA"/>
</dbReference>
<name>A0A239PFC2_9ACTN</name>
<dbReference type="InterPro" id="IPR001387">
    <property type="entry name" value="Cro/C1-type_HTH"/>
</dbReference>
<evidence type="ECO:0000313" key="2">
    <source>
        <dbReference type="EMBL" id="SNT65722.1"/>
    </source>
</evidence>
<dbReference type="SUPFAM" id="SSF47413">
    <property type="entry name" value="lambda repressor-like DNA-binding domains"/>
    <property type="match status" value="1"/>
</dbReference>
<dbReference type="Proteomes" id="UP000198362">
    <property type="component" value="Unassembled WGS sequence"/>
</dbReference>
<accession>A0A239PFC2</accession>
<organism evidence="2 3">
    <name type="scientific">Asanoa hainanensis</name>
    <dbReference type="NCBI Taxonomy" id="560556"/>
    <lineage>
        <taxon>Bacteria</taxon>
        <taxon>Bacillati</taxon>
        <taxon>Actinomycetota</taxon>
        <taxon>Actinomycetes</taxon>
        <taxon>Micromonosporales</taxon>
        <taxon>Micromonosporaceae</taxon>
        <taxon>Asanoa</taxon>
    </lineage>
</organism>
<dbReference type="Gene3D" id="1.10.260.40">
    <property type="entry name" value="lambda repressor-like DNA-binding domains"/>
    <property type="match status" value="1"/>
</dbReference>
<keyword evidence="3" id="KW-1185">Reference proteome</keyword>
<dbReference type="AlphaFoldDB" id="A0A239PFC2"/>
<feature type="domain" description="HTH cro/C1-type" evidence="1">
    <location>
        <begin position="48"/>
        <end position="83"/>
    </location>
</feature>
<reference evidence="2 3" key="1">
    <citation type="submission" date="2017-06" db="EMBL/GenBank/DDBJ databases">
        <authorList>
            <person name="Kim H.J."/>
            <person name="Triplett B.A."/>
        </authorList>
    </citation>
    <scope>NUCLEOTIDE SEQUENCE [LARGE SCALE GENOMIC DNA]</scope>
    <source>
        <strain evidence="2 3">CGMCC 4.5593</strain>
    </source>
</reference>
<dbReference type="PROSITE" id="PS50943">
    <property type="entry name" value="HTH_CROC1"/>
    <property type="match status" value="1"/>
</dbReference>
<evidence type="ECO:0000259" key="1">
    <source>
        <dbReference type="PROSITE" id="PS50943"/>
    </source>
</evidence>
<gene>
    <name evidence="2" type="ORF">SAMN05421812_12565</name>
</gene>
<dbReference type="InterPro" id="IPR010982">
    <property type="entry name" value="Lambda_DNA-bd_dom_sf"/>
</dbReference>
<dbReference type="OrthoDB" id="2679623at2"/>
<sequence>MTNRDGPPVLRTLGDRLTYLFETVREPGSRPSYRAVAEAIKSEQGVVMSAQYINQLANGERENPGLVQLTAIATYFGVTPGYLLGEHAHVERFAGELQRLAEAVAMREQVQQLMDDTMQEPAVQQIVLRARGVSPAHLELVAEMLAKVRRMEGLDDADGDESSPQDWRRV</sequence>
<proteinExistence type="predicted"/>
<evidence type="ECO:0000313" key="3">
    <source>
        <dbReference type="Proteomes" id="UP000198362"/>
    </source>
</evidence>
<dbReference type="RefSeq" id="WP_089255400.1">
    <property type="nucleotide sequence ID" value="NZ_FZPH01000025.1"/>
</dbReference>
<protein>
    <recommendedName>
        <fullName evidence="1">HTH cro/C1-type domain-containing protein</fullName>
    </recommendedName>
</protein>
<dbReference type="CDD" id="cd00093">
    <property type="entry name" value="HTH_XRE"/>
    <property type="match status" value="1"/>
</dbReference>